<dbReference type="KEGG" id="clg:Calag_1263"/>
<feature type="transmembrane region" description="Helical" evidence="1">
    <location>
        <begin position="157"/>
        <end position="177"/>
    </location>
</feature>
<organism evidence="2 3">
    <name type="scientific">Caldisphaera lagunensis (strain DSM 15908 / JCM 11604 / ANMR 0165 / IC-154)</name>
    <dbReference type="NCBI Taxonomy" id="1056495"/>
    <lineage>
        <taxon>Archaea</taxon>
        <taxon>Thermoproteota</taxon>
        <taxon>Thermoprotei</taxon>
        <taxon>Acidilobales</taxon>
        <taxon>Caldisphaeraceae</taxon>
        <taxon>Caldisphaera</taxon>
    </lineage>
</organism>
<name>L0AC21_CALLD</name>
<dbReference type="Proteomes" id="UP000010469">
    <property type="component" value="Chromosome"/>
</dbReference>
<evidence type="ECO:0000256" key="1">
    <source>
        <dbReference type="SAM" id="Phobius"/>
    </source>
</evidence>
<dbReference type="RefSeq" id="WP_015232876.1">
    <property type="nucleotide sequence ID" value="NC_019791.1"/>
</dbReference>
<dbReference type="HOGENOM" id="CLU_730759_0_0_2"/>
<accession>L0AC21</accession>
<feature type="transmembrane region" description="Helical" evidence="1">
    <location>
        <begin position="127"/>
        <end position="145"/>
    </location>
</feature>
<feature type="transmembrane region" description="Helical" evidence="1">
    <location>
        <begin position="103"/>
        <end position="121"/>
    </location>
</feature>
<dbReference type="EMBL" id="CP003378">
    <property type="protein sequence ID" value="AFZ70979.1"/>
    <property type="molecule type" value="Genomic_DNA"/>
</dbReference>
<dbReference type="AlphaFoldDB" id="L0AC21"/>
<dbReference type="GeneID" id="14212523"/>
<dbReference type="STRING" id="1056495.Calag_1263"/>
<dbReference type="InParanoid" id="L0AC21"/>
<sequence length="378" mass="43240">MILILFIFILRYLTSFNLTIYGISFILYLTVLPIIVSIFSAISTIYNKNYLPGIAISIIPFLFLSNTFMDYLLLIYIIFGIFVSFIVYFFIKSKKKIILNKPENPIPLAITAFSLSLILILNGTVDFNYRFLLSYFIFSLLSSFISSSEQKFLRSILLGISSSLGPIGFFITSSYIINKPVYINDCEGIELRGKLLLTSLGNKDLVCAEEDKIKLKLEKPFVLWIYNSRDLLNLKDYIEIGIGEKPKCDKENCVDLSNENLYNIINYLNNLNEDKDLLIKINKDLLINDEILNSIKNLSNKNNIIIELDEIVDKDIMPKFKAKSSGIVFCCINNPEKSFNISKIFLRDPYELSAIIKDKAIAYPSCNNEILILEPLKS</sequence>
<feature type="transmembrane region" description="Helical" evidence="1">
    <location>
        <begin position="71"/>
        <end position="91"/>
    </location>
</feature>
<gene>
    <name evidence="2" type="ordered locus">Calag_1263</name>
</gene>
<proteinExistence type="predicted"/>
<evidence type="ECO:0000313" key="2">
    <source>
        <dbReference type="EMBL" id="AFZ70979.1"/>
    </source>
</evidence>
<evidence type="ECO:0000313" key="3">
    <source>
        <dbReference type="Proteomes" id="UP000010469"/>
    </source>
</evidence>
<keyword evidence="1" id="KW-0812">Transmembrane</keyword>
<keyword evidence="1" id="KW-1133">Transmembrane helix</keyword>
<keyword evidence="3" id="KW-1185">Reference proteome</keyword>
<protein>
    <submittedName>
        <fullName evidence="2">Uncharacterized protein</fullName>
    </submittedName>
</protein>
<keyword evidence="1" id="KW-0472">Membrane</keyword>
<feature type="transmembrane region" description="Helical" evidence="1">
    <location>
        <begin position="25"/>
        <end position="42"/>
    </location>
</feature>
<reference evidence="3" key="1">
    <citation type="submission" date="2012-03" db="EMBL/GenBank/DDBJ databases">
        <title>Complete genome of Caldisphaera lagunensis DSM 15908.</title>
        <authorList>
            <person name="Lucas S."/>
            <person name="Copeland A."/>
            <person name="Lapidus A."/>
            <person name="Glavina del Rio T."/>
            <person name="Dalin E."/>
            <person name="Tice H."/>
            <person name="Bruce D."/>
            <person name="Goodwin L."/>
            <person name="Pitluck S."/>
            <person name="Peters L."/>
            <person name="Mikhailova N."/>
            <person name="Teshima H."/>
            <person name="Kyrpides N."/>
            <person name="Mavromatis K."/>
            <person name="Ivanova N."/>
            <person name="Brettin T."/>
            <person name="Detter J.C."/>
            <person name="Han C."/>
            <person name="Larimer F."/>
            <person name="Land M."/>
            <person name="Hauser L."/>
            <person name="Markowitz V."/>
            <person name="Cheng J.-F."/>
            <person name="Hugenholtz P."/>
            <person name="Woyke T."/>
            <person name="Wu D."/>
            <person name="Spring S."/>
            <person name="Schroeder M."/>
            <person name="Brambilla E."/>
            <person name="Klenk H.-P."/>
            <person name="Eisen J.A."/>
        </authorList>
    </citation>
    <scope>NUCLEOTIDE SEQUENCE [LARGE SCALE GENOMIC DNA]</scope>
    <source>
        <strain evidence="3">DSM 15908 / JCM 11604 / IC-154</strain>
    </source>
</reference>
<feature type="transmembrane region" description="Helical" evidence="1">
    <location>
        <begin position="49"/>
        <end position="65"/>
    </location>
</feature>